<keyword evidence="8 14" id="KW-0812">Transmembrane</keyword>
<feature type="region of interest" description="Disordered" evidence="13">
    <location>
        <begin position="153"/>
        <end position="202"/>
    </location>
</feature>
<evidence type="ECO:0000256" key="3">
    <source>
        <dbReference type="ARBA" id="ARBA00022448"/>
    </source>
</evidence>
<evidence type="ECO:0000313" key="17">
    <source>
        <dbReference type="Proteomes" id="UP001139502"/>
    </source>
</evidence>
<evidence type="ECO:0000256" key="9">
    <source>
        <dbReference type="ARBA" id="ARBA00022985"/>
    </source>
</evidence>
<evidence type="ECO:0000256" key="14">
    <source>
        <dbReference type="SAM" id="Phobius"/>
    </source>
</evidence>
<dbReference type="GO" id="GO:0022857">
    <property type="term" value="F:transmembrane transporter activity"/>
    <property type="evidence" value="ECO:0007669"/>
    <property type="project" value="InterPro"/>
</dbReference>
<dbReference type="PANTHER" id="PTHR30561:SF1">
    <property type="entry name" value="MULTIDRUG TRANSPORTER EMRE"/>
    <property type="match status" value="1"/>
</dbReference>
<dbReference type="InterPro" id="IPR037185">
    <property type="entry name" value="EmrE-like"/>
</dbReference>
<dbReference type="EMBL" id="JANAFB010000023">
    <property type="protein sequence ID" value="MCP3426317.1"/>
    <property type="molecule type" value="Genomic_DNA"/>
</dbReference>
<comment type="subcellular location">
    <subcellularLocation>
        <location evidence="1">Cell membrane</location>
        <topology evidence="1">Multi-pass membrane protein</topology>
    </subcellularLocation>
</comment>
<evidence type="ECO:0000256" key="8">
    <source>
        <dbReference type="ARBA" id="ARBA00022692"/>
    </source>
</evidence>
<keyword evidence="12 14" id="KW-0472">Membrane</keyword>
<feature type="transmembrane region" description="Helical" evidence="14">
    <location>
        <begin position="66"/>
        <end position="84"/>
    </location>
</feature>
<evidence type="ECO:0000256" key="6">
    <source>
        <dbReference type="ARBA" id="ARBA00022519"/>
    </source>
</evidence>
<evidence type="ECO:0000256" key="1">
    <source>
        <dbReference type="ARBA" id="ARBA00004651"/>
    </source>
</evidence>
<reference evidence="16" key="1">
    <citation type="submission" date="2022-06" db="EMBL/GenBank/DDBJ databases">
        <title>Rothia sp. isolated from sandalwood seedling.</title>
        <authorList>
            <person name="Tuikhar N."/>
            <person name="Kirdat K."/>
            <person name="Thorat V."/>
            <person name="Swetha P."/>
            <person name="Padma S."/>
            <person name="Sundararaj R."/>
            <person name="Yadav A."/>
        </authorList>
    </citation>
    <scope>NUCLEOTIDE SEQUENCE</scope>
    <source>
        <strain evidence="16">AR01</strain>
    </source>
</reference>
<keyword evidence="17" id="KW-1185">Reference proteome</keyword>
<dbReference type="SUPFAM" id="SSF103481">
    <property type="entry name" value="Multidrug resistance efflux transporter EmrE"/>
    <property type="match status" value="2"/>
</dbReference>
<keyword evidence="9" id="KW-0448">Lipopolysaccharide biosynthesis</keyword>
<evidence type="ECO:0000256" key="7">
    <source>
        <dbReference type="ARBA" id="ARBA00022556"/>
    </source>
</evidence>
<dbReference type="GO" id="GO:0005886">
    <property type="term" value="C:plasma membrane"/>
    <property type="evidence" value="ECO:0007669"/>
    <property type="project" value="UniProtKB-SubCell"/>
</dbReference>
<accession>A0A9X2HGI9</accession>
<comment type="similarity">
    <text evidence="2">Belongs to the EamA transporter family.</text>
</comment>
<gene>
    <name evidence="16" type="ORF">NBM05_09970</name>
</gene>
<evidence type="ECO:0000256" key="11">
    <source>
        <dbReference type="ARBA" id="ARBA00023098"/>
    </source>
</evidence>
<feature type="transmembrane region" description="Helical" evidence="14">
    <location>
        <begin position="242"/>
        <end position="260"/>
    </location>
</feature>
<keyword evidence="10 14" id="KW-1133">Transmembrane helix</keyword>
<dbReference type="AlphaFoldDB" id="A0A9X2HGI9"/>
<keyword evidence="6" id="KW-0997">Cell inner membrane</keyword>
<dbReference type="InterPro" id="IPR000620">
    <property type="entry name" value="EamA_dom"/>
</dbReference>
<dbReference type="InterPro" id="IPR000390">
    <property type="entry name" value="Small_drug/metabolite_transptr"/>
</dbReference>
<keyword evidence="7" id="KW-0441">Lipid A biosynthesis</keyword>
<evidence type="ECO:0000256" key="10">
    <source>
        <dbReference type="ARBA" id="ARBA00022989"/>
    </source>
</evidence>
<dbReference type="Proteomes" id="UP001139502">
    <property type="component" value="Unassembled WGS sequence"/>
</dbReference>
<dbReference type="Pfam" id="PF00892">
    <property type="entry name" value="EamA"/>
    <property type="match status" value="2"/>
</dbReference>
<feature type="domain" description="EamA" evidence="15">
    <location>
        <begin position="5"/>
        <end position="138"/>
    </location>
</feature>
<dbReference type="Gene3D" id="1.10.3730.20">
    <property type="match status" value="2"/>
</dbReference>
<keyword evidence="4" id="KW-1003">Cell membrane</keyword>
<feature type="domain" description="EamA" evidence="15">
    <location>
        <begin position="213"/>
        <end position="348"/>
    </location>
</feature>
<evidence type="ECO:0000256" key="13">
    <source>
        <dbReference type="SAM" id="MobiDB-lite"/>
    </source>
</evidence>
<evidence type="ECO:0000313" key="16">
    <source>
        <dbReference type="EMBL" id="MCP3426317.1"/>
    </source>
</evidence>
<organism evidence="16 17">
    <name type="scientific">Rothia santali</name>
    <dbReference type="NCBI Taxonomy" id="2949643"/>
    <lineage>
        <taxon>Bacteria</taxon>
        <taxon>Bacillati</taxon>
        <taxon>Actinomycetota</taxon>
        <taxon>Actinomycetes</taxon>
        <taxon>Micrococcales</taxon>
        <taxon>Micrococcaceae</taxon>
        <taxon>Rothia</taxon>
    </lineage>
</organism>
<evidence type="ECO:0000256" key="12">
    <source>
        <dbReference type="ARBA" id="ARBA00023136"/>
    </source>
</evidence>
<feature type="transmembrane region" description="Helical" evidence="14">
    <location>
        <begin position="281"/>
        <end position="299"/>
    </location>
</feature>
<keyword evidence="3" id="KW-0813">Transport</keyword>
<comment type="caution">
    <text evidence="16">The sequence shown here is derived from an EMBL/GenBank/DDBJ whole genome shotgun (WGS) entry which is preliminary data.</text>
</comment>
<dbReference type="RefSeq" id="WP_254166913.1">
    <property type="nucleotide sequence ID" value="NZ_JANAFB010000023.1"/>
</dbReference>
<evidence type="ECO:0000256" key="2">
    <source>
        <dbReference type="ARBA" id="ARBA00007362"/>
    </source>
</evidence>
<name>A0A9X2HGI9_9MICC</name>
<keyword evidence="5" id="KW-0444">Lipid biosynthesis</keyword>
<sequence>MPASTLLMVLLAAVLRATWNLAAKAKRGDSYVFVWWYAVLGGVVMLPLGALEVVRSGGFDRYDPALWWAPAVSAALHMGYNLALQTGYERAPLSTVYPTARGTGPVITMLVAILVLGERPGWLAAGGALLIVGGIVLAAVPPLRRVGAASRAAAVPGPSSGPGVGVATGPGSAPNVGAAPGPGSAPNVGAPRARRGAEVRGHRGAARRATLAGVGWGSATGLFIAGYTLWDDHAVTALGQLPLSYFAVCSLYQAVLMTAGMNRRRWALAGTTLRRNLWPTAAVVVLSPAAYILVLTAMQTQPVSLVAPLRETSIVVGTLLAWLLFKEAAPVQRLLGATVVVGGVALIAA</sequence>
<protein>
    <submittedName>
        <fullName evidence="16">EamA family transporter</fullName>
    </submittedName>
</protein>
<evidence type="ECO:0000256" key="4">
    <source>
        <dbReference type="ARBA" id="ARBA00022475"/>
    </source>
</evidence>
<feature type="transmembrane region" description="Helical" evidence="14">
    <location>
        <begin position="122"/>
        <end position="141"/>
    </location>
</feature>
<evidence type="ECO:0000259" key="15">
    <source>
        <dbReference type="Pfam" id="PF00892"/>
    </source>
</evidence>
<keyword evidence="11" id="KW-0443">Lipid metabolism</keyword>
<dbReference type="GO" id="GO:0009103">
    <property type="term" value="P:lipopolysaccharide biosynthetic process"/>
    <property type="evidence" value="ECO:0007669"/>
    <property type="project" value="UniProtKB-KW"/>
</dbReference>
<feature type="transmembrane region" description="Helical" evidence="14">
    <location>
        <begin position="33"/>
        <end position="54"/>
    </location>
</feature>
<proteinExistence type="inferred from homology"/>
<dbReference type="PANTHER" id="PTHR30561">
    <property type="entry name" value="SMR FAMILY PROTON-DEPENDENT DRUG EFFLUX TRANSPORTER SUGE"/>
    <property type="match status" value="1"/>
</dbReference>
<evidence type="ECO:0000256" key="5">
    <source>
        <dbReference type="ARBA" id="ARBA00022516"/>
    </source>
</evidence>
<feature type="transmembrane region" description="Helical" evidence="14">
    <location>
        <begin position="209"/>
        <end position="230"/>
    </location>
</feature>